<dbReference type="OMA" id="FHTELYV"/>
<keyword evidence="2" id="KW-0489">Methyltransferase</keyword>
<reference evidence="5 6" key="1">
    <citation type="journal article" date="2013" name="Nature">
        <title>Insights into bilaterian evolution from three spiralian genomes.</title>
        <authorList>
            <person name="Simakov O."/>
            <person name="Marletaz F."/>
            <person name="Cho S.J."/>
            <person name="Edsinger-Gonzales E."/>
            <person name="Havlak P."/>
            <person name="Hellsten U."/>
            <person name="Kuo D.H."/>
            <person name="Larsson T."/>
            <person name="Lv J."/>
            <person name="Arendt D."/>
            <person name="Savage R."/>
            <person name="Osoegawa K."/>
            <person name="de Jong P."/>
            <person name="Grimwood J."/>
            <person name="Chapman J.A."/>
            <person name="Shapiro H."/>
            <person name="Aerts A."/>
            <person name="Otillar R.P."/>
            <person name="Terry A.Y."/>
            <person name="Boore J.L."/>
            <person name="Grigoriev I.V."/>
            <person name="Lindberg D.R."/>
            <person name="Seaver E.C."/>
            <person name="Weisblat D.A."/>
            <person name="Putnam N.H."/>
            <person name="Rokhsar D.S."/>
        </authorList>
    </citation>
    <scope>NUCLEOTIDE SEQUENCE [LARGE SCALE GENOMIC DNA]</scope>
</reference>
<dbReference type="RefSeq" id="XP_009060336.1">
    <property type="nucleotide sequence ID" value="XM_009062088.1"/>
</dbReference>
<dbReference type="SUPFAM" id="SSF53335">
    <property type="entry name" value="S-adenosyl-L-methionine-dependent methyltransferases"/>
    <property type="match status" value="1"/>
</dbReference>
<dbReference type="HOGENOM" id="CLU_049344_3_0_1"/>
<dbReference type="Pfam" id="PF08241">
    <property type="entry name" value="Methyltransf_11"/>
    <property type="match status" value="1"/>
</dbReference>
<dbReference type="OrthoDB" id="506498at2759"/>
<accession>V3ZDW2</accession>
<dbReference type="CTD" id="20236282"/>
<dbReference type="PANTHER" id="PTHR44942:SF4">
    <property type="entry name" value="METHYLTRANSFERASE TYPE 11 DOMAIN-CONTAINING PROTEIN"/>
    <property type="match status" value="1"/>
</dbReference>
<dbReference type="STRING" id="225164.V3ZDW2"/>
<dbReference type="AlphaFoldDB" id="V3ZDW2"/>
<feature type="domain" description="Methyltransferase type 11" evidence="4">
    <location>
        <begin position="17"/>
        <end position="109"/>
    </location>
</feature>
<evidence type="ECO:0000313" key="6">
    <source>
        <dbReference type="Proteomes" id="UP000030746"/>
    </source>
</evidence>
<dbReference type="InterPro" id="IPR029063">
    <property type="entry name" value="SAM-dependent_MTases_sf"/>
</dbReference>
<evidence type="ECO:0000256" key="2">
    <source>
        <dbReference type="ARBA" id="ARBA00022603"/>
    </source>
</evidence>
<keyword evidence="3" id="KW-0808">Transferase</keyword>
<name>V3ZDW2_LOTGI</name>
<dbReference type="Proteomes" id="UP000030746">
    <property type="component" value="Unassembled WGS sequence"/>
</dbReference>
<sequence>MTKHSRQRTQNVKYEILELGAGTGKFTKKLKDKLKQEKLIAGEPSEGFLTVLKQSCPDVECLQFAANNIPLPDSSVKAVVCAQAFHWFANVPSLSEIDRVLVPGGLLFLVYNRKDRRYPMVSELSQKIESFMGDKPPPQYSDMKWKNVFNETGSLKRHQDIILDGIKFKGPLDVVINNACSVSYINNLPDDMKVKVKQEIAEIIKSYVGDQAEIHIPHYSIIHLYRKQQ</sequence>
<dbReference type="InterPro" id="IPR051052">
    <property type="entry name" value="Diverse_substrate_MTase"/>
</dbReference>
<dbReference type="CDD" id="cd02440">
    <property type="entry name" value="AdoMet_MTases"/>
    <property type="match status" value="1"/>
</dbReference>
<evidence type="ECO:0000256" key="1">
    <source>
        <dbReference type="ARBA" id="ARBA00008361"/>
    </source>
</evidence>
<evidence type="ECO:0000259" key="4">
    <source>
        <dbReference type="Pfam" id="PF08241"/>
    </source>
</evidence>
<dbReference type="GO" id="GO:0008757">
    <property type="term" value="F:S-adenosylmethionine-dependent methyltransferase activity"/>
    <property type="evidence" value="ECO:0007669"/>
    <property type="project" value="InterPro"/>
</dbReference>
<dbReference type="InterPro" id="IPR013216">
    <property type="entry name" value="Methyltransf_11"/>
</dbReference>
<organism evidence="5 6">
    <name type="scientific">Lottia gigantea</name>
    <name type="common">Giant owl limpet</name>
    <dbReference type="NCBI Taxonomy" id="225164"/>
    <lineage>
        <taxon>Eukaryota</taxon>
        <taxon>Metazoa</taxon>
        <taxon>Spiralia</taxon>
        <taxon>Lophotrochozoa</taxon>
        <taxon>Mollusca</taxon>
        <taxon>Gastropoda</taxon>
        <taxon>Patellogastropoda</taxon>
        <taxon>Lottioidea</taxon>
        <taxon>Lottiidae</taxon>
        <taxon>Lottia</taxon>
    </lineage>
</organism>
<dbReference type="PANTHER" id="PTHR44942">
    <property type="entry name" value="METHYLTRANSF_11 DOMAIN-CONTAINING PROTEIN"/>
    <property type="match status" value="1"/>
</dbReference>
<proteinExistence type="inferred from homology"/>
<dbReference type="KEGG" id="lgi:LOTGIDRAFT_154408"/>
<protein>
    <recommendedName>
        <fullName evidence="4">Methyltransferase type 11 domain-containing protein</fullName>
    </recommendedName>
</protein>
<dbReference type="GO" id="GO:0032259">
    <property type="term" value="P:methylation"/>
    <property type="evidence" value="ECO:0007669"/>
    <property type="project" value="UniProtKB-KW"/>
</dbReference>
<evidence type="ECO:0000256" key="3">
    <source>
        <dbReference type="ARBA" id="ARBA00022679"/>
    </source>
</evidence>
<dbReference type="EMBL" id="KB202619">
    <property type="protein sequence ID" value="ESO89308.1"/>
    <property type="molecule type" value="Genomic_DNA"/>
</dbReference>
<gene>
    <name evidence="5" type="ORF">LOTGIDRAFT_154408</name>
</gene>
<comment type="similarity">
    <text evidence="1">Belongs to the methyltransferase superfamily.</text>
</comment>
<dbReference type="Gene3D" id="3.40.50.150">
    <property type="entry name" value="Vaccinia Virus protein VP39"/>
    <property type="match status" value="1"/>
</dbReference>
<dbReference type="GeneID" id="20236282"/>
<evidence type="ECO:0000313" key="5">
    <source>
        <dbReference type="EMBL" id="ESO89308.1"/>
    </source>
</evidence>
<keyword evidence="6" id="KW-1185">Reference proteome</keyword>